<feature type="signal peptide" evidence="9">
    <location>
        <begin position="1"/>
        <end position="19"/>
    </location>
</feature>
<keyword evidence="3 8" id="KW-0812">Transmembrane</keyword>
<dbReference type="Gene3D" id="1.20.120.1770">
    <property type="match status" value="1"/>
</dbReference>
<feature type="chain" id="PRO_5033448433" description="Cytochrome b561 domain-containing protein" evidence="9">
    <location>
        <begin position="20"/>
        <end position="465"/>
    </location>
</feature>
<organism evidence="12 13">
    <name type="scientific">Aspergillus tanneri</name>
    <dbReference type="NCBI Taxonomy" id="1220188"/>
    <lineage>
        <taxon>Eukaryota</taxon>
        <taxon>Fungi</taxon>
        <taxon>Dikarya</taxon>
        <taxon>Ascomycota</taxon>
        <taxon>Pezizomycotina</taxon>
        <taxon>Eurotiomycetes</taxon>
        <taxon>Eurotiomycetidae</taxon>
        <taxon>Eurotiales</taxon>
        <taxon>Aspergillaceae</taxon>
        <taxon>Aspergillus</taxon>
        <taxon>Aspergillus subgen. Circumdati</taxon>
    </lineage>
</organism>
<keyword evidence="13" id="KW-1185">Reference proteome</keyword>
<keyword evidence="5 8" id="KW-1133">Transmembrane helix</keyword>
<feature type="transmembrane region" description="Helical" evidence="8">
    <location>
        <begin position="358"/>
        <end position="379"/>
    </location>
</feature>
<keyword evidence="2" id="KW-0813">Transport</keyword>
<dbReference type="RefSeq" id="XP_033424693.1">
    <property type="nucleotide sequence ID" value="XM_033571378.1"/>
</dbReference>
<keyword evidence="6 8" id="KW-0472">Membrane</keyword>
<proteinExistence type="predicted"/>
<dbReference type="SUPFAM" id="SSF49344">
    <property type="entry name" value="CBD9-like"/>
    <property type="match status" value="1"/>
</dbReference>
<feature type="transmembrane region" description="Helical" evidence="8">
    <location>
        <begin position="385"/>
        <end position="405"/>
    </location>
</feature>
<accession>A0A4S3J9V6</accession>
<dbReference type="SMART" id="SM00665">
    <property type="entry name" value="B561"/>
    <property type="match status" value="1"/>
</dbReference>
<feature type="transmembrane region" description="Helical" evidence="8">
    <location>
        <begin position="257"/>
        <end position="278"/>
    </location>
</feature>
<gene>
    <name evidence="11" type="ORF">ATNIH1004_006751</name>
    <name evidence="12" type="ORF">EYZ11_009509</name>
</gene>
<evidence type="ECO:0000256" key="5">
    <source>
        <dbReference type="ARBA" id="ARBA00022989"/>
    </source>
</evidence>
<sequence>MCCLRAIPALLLVIAVAVAEPVQYCRFGHDVQSQNAEVDFCLGLTMHQNASSQNYDMYMAMTVTRSSALGWTAVGTGSVMAGSLMFIIYGDPYANEPPIVSVRTVDGHHQPRLVSQADMGAADLRLLQADWMPASKDDQASSTPVVVAKVALVCYSCEKWPGTPISATAASQPWIWAWNENQEFSVYSYDTHLDMHRHHAGNGGWGHFYVDMARSIAKSRNPPSLPIIRAHVSALGASDSPAVTDLVGWFNAGGMGLLHGVLLATAYLILLPVGVVAMRSGSTKAFKYHWIVQIIGAIFIWIGVALGIVHSHGLDTVHQWLGITVAVGTVIQSLLGWRHHVVFVKTKRRQWASHAHIWLGRIILICGWGNIISGMVLSGHGSGQIAFVSTFIAVDAVALIGWVWVMKRRKRRETQHMEQVTPYPPWKAQGNEYFALTTSNDDDDDERSSQDISESSTLANHKDPE</sequence>
<evidence type="ECO:0000256" key="6">
    <source>
        <dbReference type="ARBA" id="ARBA00023136"/>
    </source>
</evidence>
<feature type="transmembrane region" description="Helical" evidence="8">
    <location>
        <begin position="317"/>
        <end position="337"/>
    </location>
</feature>
<evidence type="ECO:0000256" key="4">
    <source>
        <dbReference type="ARBA" id="ARBA00022982"/>
    </source>
</evidence>
<dbReference type="Pfam" id="PF16010">
    <property type="entry name" value="CDH-cyt"/>
    <property type="match status" value="1"/>
</dbReference>
<comment type="subcellular location">
    <subcellularLocation>
        <location evidence="1">Membrane</location>
    </subcellularLocation>
</comment>
<dbReference type="CDD" id="cd09630">
    <property type="entry name" value="CDH_like_cytochrome"/>
    <property type="match status" value="1"/>
</dbReference>
<dbReference type="OrthoDB" id="19261at2759"/>
<evidence type="ECO:0000259" key="10">
    <source>
        <dbReference type="SMART" id="SM00665"/>
    </source>
</evidence>
<name>A0A4S3J9V6_9EURO</name>
<dbReference type="Proteomes" id="UP000308092">
    <property type="component" value="Unassembled WGS sequence"/>
</dbReference>
<evidence type="ECO:0000256" key="9">
    <source>
        <dbReference type="SAM" id="SignalP"/>
    </source>
</evidence>
<dbReference type="Pfam" id="PF03188">
    <property type="entry name" value="Cytochrom_B561"/>
    <property type="match status" value="1"/>
</dbReference>
<keyword evidence="9" id="KW-0732">Signal</keyword>
<dbReference type="InterPro" id="IPR015920">
    <property type="entry name" value="Cellobiose_DH-like_cyt"/>
</dbReference>
<dbReference type="GO" id="GO:0016020">
    <property type="term" value="C:membrane"/>
    <property type="evidence" value="ECO:0007669"/>
    <property type="project" value="UniProtKB-SubCell"/>
</dbReference>
<evidence type="ECO:0000256" key="1">
    <source>
        <dbReference type="ARBA" id="ARBA00004370"/>
    </source>
</evidence>
<dbReference type="PANTHER" id="PTHR47797:SF3">
    <property type="entry name" value="CYTOCHROME B561 DOMAIN-CONTAINING PROTEIN"/>
    <property type="match status" value="1"/>
</dbReference>
<evidence type="ECO:0000313" key="14">
    <source>
        <dbReference type="Proteomes" id="UP000324241"/>
    </source>
</evidence>
<dbReference type="GeneID" id="54329453"/>
<evidence type="ECO:0000256" key="3">
    <source>
        <dbReference type="ARBA" id="ARBA00022692"/>
    </source>
</evidence>
<dbReference type="PANTHER" id="PTHR47797">
    <property type="entry name" value="DEHYDROGENASE, PUTATIVE (AFU_ORTHOLOGUE AFUA_8G05805)-RELATED"/>
    <property type="match status" value="1"/>
</dbReference>
<feature type="domain" description="Cytochrome b561" evidence="10">
    <location>
        <begin position="258"/>
        <end position="375"/>
    </location>
</feature>
<protein>
    <recommendedName>
        <fullName evidence="10">Cytochrome b561 domain-containing protein</fullName>
    </recommendedName>
</protein>
<dbReference type="CDD" id="cd08760">
    <property type="entry name" value="Cyt_b561_FRRS1_like"/>
    <property type="match status" value="1"/>
</dbReference>
<keyword evidence="4" id="KW-0249">Electron transport</keyword>
<dbReference type="InterPro" id="IPR006593">
    <property type="entry name" value="Cyt_b561/ferric_Rdtase_TM"/>
</dbReference>
<evidence type="ECO:0000256" key="7">
    <source>
        <dbReference type="SAM" id="MobiDB-lite"/>
    </source>
</evidence>
<dbReference type="EMBL" id="QUQM01000007">
    <property type="protein sequence ID" value="KAA8645332.1"/>
    <property type="molecule type" value="Genomic_DNA"/>
</dbReference>
<evidence type="ECO:0000256" key="8">
    <source>
        <dbReference type="SAM" id="Phobius"/>
    </source>
</evidence>
<evidence type="ECO:0000313" key="11">
    <source>
        <dbReference type="EMBL" id="KAA8645332.1"/>
    </source>
</evidence>
<comment type="caution">
    <text evidence="12">The sequence shown here is derived from an EMBL/GenBank/DDBJ whole genome shotgun (WGS) entry which is preliminary data.</text>
</comment>
<dbReference type="EMBL" id="SOSA01000455">
    <property type="protein sequence ID" value="THC91027.1"/>
    <property type="molecule type" value="Genomic_DNA"/>
</dbReference>
<dbReference type="AlphaFoldDB" id="A0A4S3J9V6"/>
<dbReference type="STRING" id="1220188.A0A4S3J9V6"/>
<reference evidence="12 13" key="1">
    <citation type="submission" date="2019-03" db="EMBL/GenBank/DDBJ databases">
        <title>The genome sequence of a newly discovered highly antifungal drug resistant Aspergillus species, Aspergillus tanneri NIH 1004.</title>
        <authorList>
            <person name="Mounaud S."/>
            <person name="Singh I."/>
            <person name="Joardar V."/>
            <person name="Pakala S."/>
            <person name="Pakala S."/>
            <person name="Venepally P."/>
            <person name="Hoover J."/>
            <person name="Nierman W."/>
            <person name="Chung J."/>
            <person name="Losada L."/>
        </authorList>
    </citation>
    <scope>NUCLEOTIDE SEQUENCE [LARGE SCALE GENOMIC DNA]</scope>
    <source>
        <strain evidence="12 13">NIH1004</strain>
    </source>
</reference>
<reference evidence="11 14" key="2">
    <citation type="submission" date="2019-08" db="EMBL/GenBank/DDBJ databases">
        <title>The genome sequence of a newly discovered highly antifungal drug resistant Aspergillus species, Aspergillus tanneri NIH 1004.</title>
        <authorList>
            <person name="Mounaud S."/>
            <person name="Singh I."/>
            <person name="Joardar V."/>
            <person name="Pakala S."/>
            <person name="Pakala S."/>
            <person name="Venepally P."/>
            <person name="Chung J.K."/>
            <person name="Losada L."/>
            <person name="Nierman W.C."/>
        </authorList>
    </citation>
    <scope>NUCLEOTIDE SEQUENCE [LARGE SCALE GENOMIC DNA]</scope>
    <source>
        <strain evidence="11 14">NIH1004</strain>
    </source>
</reference>
<dbReference type="VEuPathDB" id="FungiDB:EYZ11_009509"/>
<evidence type="ECO:0000313" key="13">
    <source>
        <dbReference type="Proteomes" id="UP000308092"/>
    </source>
</evidence>
<evidence type="ECO:0000313" key="12">
    <source>
        <dbReference type="EMBL" id="THC91027.1"/>
    </source>
</evidence>
<feature type="region of interest" description="Disordered" evidence="7">
    <location>
        <begin position="436"/>
        <end position="465"/>
    </location>
</feature>
<dbReference type="Proteomes" id="UP000324241">
    <property type="component" value="Unassembled WGS sequence"/>
</dbReference>
<dbReference type="Gene3D" id="2.60.40.1210">
    <property type="entry name" value="Cellobiose dehydrogenase, cytochrome domain"/>
    <property type="match status" value="1"/>
</dbReference>
<evidence type="ECO:0000256" key="2">
    <source>
        <dbReference type="ARBA" id="ARBA00022448"/>
    </source>
</evidence>
<feature type="transmembrane region" description="Helical" evidence="8">
    <location>
        <begin position="290"/>
        <end position="311"/>
    </location>
</feature>